<sequence length="312" mass="36507">MAGNVRDSHSDKGYHVIRMPATDTTTPESQVPFQLEDSRVDCTRLSDSTHILEEIKTLQAHLSAVRSVYGLEVGIEQTTCIAEAEHTLLGAYNYRINSEKEVVRVYNFLRMHDGNLKATIRQYMHYSLDHLASLPMRPELSLQIFGLLATKTSVRLDEHLLFLSVKLWKQNIPIHKFPNSVLRHVPQSKTRSHLFNFDYHYHSRWNRREFDDRTCQFLHETERITTNELLVSRIIAQRLPQELSDDVLSCLLECAYLPRLEDMKGIWAPWPRVTEEKSYRYGGDIRIQKVGELDCTIRWSAHKRKFVARQME</sequence>
<accession>A0A9P4NTU3</accession>
<reference evidence="1" key="1">
    <citation type="journal article" date="2020" name="Stud. Mycol.">
        <title>101 Dothideomycetes genomes: a test case for predicting lifestyles and emergence of pathogens.</title>
        <authorList>
            <person name="Haridas S."/>
            <person name="Albert R."/>
            <person name="Binder M."/>
            <person name="Bloem J."/>
            <person name="Labutti K."/>
            <person name="Salamov A."/>
            <person name="Andreopoulos B."/>
            <person name="Baker S."/>
            <person name="Barry K."/>
            <person name="Bills G."/>
            <person name="Bluhm B."/>
            <person name="Cannon C."/>
            <person name="Castanera R."/>
            <person name="Culley D."/>
            <person name="Daum C."/>
            <person name="Ezra D."/>
            <person name="Gonzalez J."/>
            <person name="Henrissat B."/>
            <person name="Kuo A."/>
            <person name="Liang C."/>
            <person name="Lipzen A."/>
            <person name="Lutzoni F."/>
            <person name="Magnuson J."/>
            <person name="Mondo S."/>
            <person name="Nolan M."/>
            <person name="Ohm R."/>
            <person name="Pangilinan J."/>
            <person name="Park H.-J."/>
            <person name="Ramirez L."/>
            <person name="Alfaro M."/>
            <person name="Sun H."/>
            <person name="Tritt A."/>
            <person name="Yoshinaga Y."/>
            <person name="Zwiers L.-H."/>
            <person name="Turgeon B."/>
            <person name="Goodwin S."/>
            <person name="Spatafora J."/>
            <person name="Crous P."/>
            <person name="Grigoriev I."/>
        </authorList>
    </citation>
    <scope>NUCLEOTIDE SEQUENCE</scope>
    <source>
        <strain evidence="1">CBS 130266</strain>
    </source>
</reference>
<proteinExistence type="predicted"/>
<evidence type="ECO:0000313" key="1">
    <source>
        <dbReference type="EMBL" id="KAF2432085.1"/>
    </source>
</evidence>
<dbReference type="AlphaFoldDB" id="A0A9P4NTU3"/>
<keyword evidence="2" id="KW-1185">Reference proteome</keyword>
<evidence type="ECO:0000313" key="2">
    <source>
        <dbReference type="Proteomes" id="UP000800235"/>
    </source>
</evidence>
<organism evidence="1 2">
    <name type="scientific">Tothia fuscella</name>
    <dbReference type="NCBI Taxonomy" id="1048955"/>
    <lineage>
        <taxon>Eukaryota</taxon>
        <taxon>Fungi</taxon>
        <taxon>Dikarya</taxon>
        <taxon>Ascomycota</taxon>
        <taxon>Pezizomycotina</taxon>
        <taxon>Dothideomycetes</taxon>
        <taxon>Pleosporomycetidae</taxon>
        <taxon>Venturiales</taxon>
        <taxon>Cylindrosympodiaceae</taxon>
        <taxon>Tothia</taxon>
    </lineage>
</organism>
<dbReference type="Proteomes" id="UP000800235">
    <property type="component" value="Unassembled WGS sequence"/>
</dbReference>
<dbReference type="EMBL" id="MU007028">
    <property type="protein sequence ID" value="KAF2432085.1"/>
    <property type="molecule type" value="Genomic_DNA"/>
</dbReference>
<protein>
    <submittedName>
        <fullName evidence="1">Uncharacterized protein</fullName>
    </submittedName>
</protein>
<gene>
    <name evidence="1" type="ORF">EJ08DRAFT_162518</name>
</gene>
<comment type="caution">
    <text evidence="1">The sequence shown here is derived from an EMBL/GenBank/DDBJ whole genome shotgun (WGS) entry which is preliminary data.</text>
</comment>
<name>A0A9P4NTU3_9PEZI</name>